<reference evidence="1 2" key="1">
    <citation type="journal article" date="2019" name="Int. J. Syst. Evol. Microbiol.">
        <title>The Global Catalogue of Microorganisms (GCM) 10K type strain sequencing project: providing services to taxonomists for standard genome sequencing and annotation.</title>
        <authorList>
            <consortium name="The Broad Institute Genomics Platform"/>
            <consortium name="The Broad Institute Genome Sequencing Center for Infectious Disease"/>
            <person name="Wu L."/>
            <person name="Ma J."/>
        </authorList>
    </citation>
    <scope>NUCLEOTIDE SEQUENCE [LARGE SCALE GENOMIC DNA]</scope>
    <source>
        <strain evidence="1 2">JCM 16378</strain>
    </source>
</reference>
<keyword evidence="2" id="KW-1185">Reference proteome</keyword>
<evidence type="ECO:0000313" key="2">
    <source>
        <dbReference type="Proteomes" id="UP001501326"/>
    </source>
</evidence>
<gene>
    <name evidence="1" type="ORF">GCM10009867_17000</name>
</gene>
<dbReference type="EMBL" id="BAAARN010000001">
    <property type="protein sequence ID" value="GAA2735197.1"/>
    <property type="molecule type" value="Genomic_DNA"/>
</dbReference>
<dbReference type="Gene3D" id="3.10.450.620">
    <property type="entry name" value="JHP933, nucleotidyltransferase-like core domain"/>
    <property type="match status" value="1"/>
</dbReference>
<dbReference type="Pfam" id="PF08843">
    <property type="entry name" value="AbiEii"/>
    <property type="match status" value="1"/>
</dbReference>
<dbReference type="RefSeq" id="WP_344192121.1">
    <property type="nucleotide sequence ID" value="NZ_BAAARN010000001.1"/>
</dbReference>
<proteinExistence type="predicted"/>
<accession>A0ABN3ULL1</accession>
<organism evidence="1 2">
    <name type="scientific">Pedococcus aerophilus</name>
    <dbReference type="NCBI Taxonomy" id="436356"/>
    <lineage>
        <taxon>Bacteria</taxon>
        <taxon>Bacillati</taxon>
        <taxon>Actinomycetota</taxon>
        <taxon>Actinomycetes</taxon>
        <taxon>Micrococcales</taxon>
        <taxon>Intrasporangiaceae</taxon>
        <taxon>Pedococcus</taxon>
    </lineage>
</organism>
<name>A0ABN3ULL1_9MICO</name>
<evidence type="ECO:0000313" key="1">
    <source>
        <dbReference type="EMBL" id="GAA2735197.1"/>
    </source>
</evidence>
<comment type="caution">
    <text evidence="1">The sequence shown here is derived from an EMBL/GenBank/DDBJ whole genome shotgun (WGS) entry which is preliminary data.</text>
</comment>
<sequence>MADQLRADIDGLGVLCAQAADWYATQGLRISANIIEKDFWVTEALRILARGHKQAAPSQNTYPVNVRAVFKGGTSLSKAYGLIDRFSEDIDVYLDISKQPDSTTPGAEKAGKNYTAPEFKLGNSRVDTLMKQVAAGVATELGISQESWGTSRTGTKRGFRLTYPRPEAAAPLAGQMKDGVILELVRMGTPDPNASHQLRSMLSHWAAMTGQLALGDYEELQPFSIDVLAAERTLVDKLCILHDLGTAMSADPTMGTGYHARHYYDVHQLLSSPAVIQSLTAQQDLVSRYAKTAAAESAAVRRPTDNMRPETGFADSPAFGNKVVKRAQSEYAREMRNLGFGDYPDLRAVAALVRQHANLL</sequence>
<dbReference type="Proteomes" id="UP001501326">
    <property type="component" value="Unassembled WGS sequence"/>
</dbReference>
<protein>
    <submittedName>
        <fullName evidence="1">Nucleotidyl transferase AbiEii/AbiGii toxin family protein</fullName>
    </submittedName>
</protein>
<dbReference type="GO" id="GO:0016740">
    <property type="term" value="F:transferase activity"/>
    <property type="evidence" value="ECO:0007669"/>
    <property type="project" value="UniProtKB-KW"/>
</dbReference>
<keyword evidence="1" id="KW-0808">Transferase</keyword>
<dbReference type="InterPro" id="IPR014942">
    <property type="entry name" value="AbiEii"/>
</dbReference>